<feature type="transmembrane region" description="Helical" evidence="1">
    <location>
        <begin position="49"/>
        <end position="66"/>
    </location>
</feature>
<dbReference type="EMBL" id="AEUZ02000001">
    <property type="protein sequence ID" value="EHJ57599.1"/>
    <property type="molecule type" value="Genomic_DNA"/>
</dbReference>
<evidence type="ECO:0000313" key="2">
    <source>
        <dbReference type="EMBL" id="EHJ57599.1"/>
    </source>
</evidence>
<dbReference type="Proteomes" id="UP000005388">
    <property type="component" value="Unassembled WGS sequence"/>
</dbReference>
<sequence>MIVIASRINPFFKSFLLLVLFFCSFLFDWVPFGIPIILAFYFYHGNQKAIRNTILIACFIMIWLFISAKPLDDLTVLDWIDVISSFGLLPVIYLLNHYNGQRGLNSPVIIWGFYAFYPLHLTVLYLI</sequence>
<name>G5KFV6_9STRE</name>
<feature type="transmembrane region" description="Helical" evidence="1">
    <location>
        <begin position="78"/>
        <end position="96"/>
    </location>
</feature>
<keyword evidence="1" id="KW-0472">Membrane</keyword>
<keyword evidence="3" id="KW-1185">Reference proteome</keyword>
<organism evidence="2 3">
    <name type="scientific">Streptococcus urinalis 2285-97</name>
    <dbReference type="NCBI Taxonomy" id="764291"/>
    <lineage>
        <taxon>Bacteria</taxon>
        <taxon>Bacillati</taxon>
        <taxon>Bacillota</taxon>
        <taxon>Bacilli</taxon>
        <taxon>Lactobacillales</taxon>
        <taxon>Streptococcaceae</taxon>
        <taxon>Streptococcus</taxon>
    </lineage>
</organism>
<proteinExistence type="predicted"/>
<gene>
    <name evidence="2" type="ORF">STRUR_1115</name>
</gene>
<protein>
    <submittedName>
        <fullName evidence="2">TraX domain protein</fullName>
    </submittedName>
</protein>
<accession>G5KFV6</accession>
<dbReference type="STRING" id="764291.STRUR_1115"/>
<dbReference type="AlphaFoldDB" id="G5KFV6"/>
<keyword evidence="1" id="KW-0812">Transmembrane</keyword>
<keyword evidence="1" id="KW-1133">Transmembrane helix</keyword>
<comment type="caution">
    <text evidence="2">The sequence shown here is derived from an EMBL/GenBank/DDBJ whole genome shotgun (WGS) entry which is preliminary data.</text>
</comment>
<evidence type="ECO:0000256" key="1">
    <source>
        <dbReference type="SAM" id="Phobius"/>
    </source>
</evidence>
<reference evidence="2 3" key="1">
    <citation type="journal article" date="2014" name="Int. J. Syst. Evol. Microbiol.">
        <title>Phylogenomics and the dynamic genome evolution of the genus Streptococcus.</title>
        <authorList>
            <consortium name="The Broad Institute Genome Sequencing Platform"/>
            <person name="Richards V.P."/>
            <person name="Palmer S.R."/>
            <person name="Pavinski Bitar P.D."/>
            <person name="Qin X."/>
            <person name="Weinstock G.M."/>
            <person name="Highlander S.K."/>
            <person name="Town C.D."/>
            <person name="Burne R.A."/>
            <person name="Stanhope M.J."/>
        </authorList>
    </citation>
    <scope>NUCLEOTIDE SEQUENCE [LARGE SCALE GENOMIC DNA]</scope>
    <source>
        <strain evidence="2 3">2285-97</strain>
    </source>
</reference>
<feature type="transmembrane region" description="Helical" evidence="1">
    <location>
        <begin position="15"/>
        <end position="43"/>
    </location>
</feature>
<evidence type="ECO:0000313" key="3">
    <source>
        <dbReference type="Proteomes" id="UP000005388"/>
    </source>
</evidence>
<feature type="transmembrane region" description="Helical" evidence="1">
    <location>
        <begin position="108"/>
        <end position="126"/>
    </location>
</feature>